<evidence type="ECO:0000259" key="7">
    <source>
        <dbReference type="PROSITE" id="PS50011"/>
    </source>
</evidence>
<dbReference type="Gene3D" id="1.25.40.20">
    <property type="entry name" value="Ankyrin repeat-containing domain"/>
    <property type="match status" value="1"/>
</dbReference>
<evidence type="ECO:0000256" key="4">
    <source>
        <dbReference type="ARBA" id="ARBA00022777"/>
    </source>
</evidence>
<dbReference type="GO" id="GO:0005524">
    <property type="term" value="F:ATP binding"/>
    <property type="evidence" value="ECO:0007669"/>
    <property type="project" value="UniProtKB-KW"/>
</dbReference>
<dbReference type="InterPro" id="IPR008271">
    <property type="entry name" value="Ser/Thr_kinase_AS"/>
</dbReference>
<dbReference type="PANTHER" id="PTHR44329">
    <property type="entry name" value="SERINE/THREONINE-PROTEIN KINASE TNNI3K-RELATED"/>
    <property type="match status" value="1"/>
</dbReference>
<dbReference type="Pfam" id="PF00069">
    <property type="entry name" value="Pkinase"/>
    <property type="match status" value="2"/>
</dbReference>
<comment type="similarity">
    <text evidence="1">Belongs to the protein kinase superfamily. TKL Ser/Thr protein kinase family.</text>
</comment>
<dbReference type="InterPro" id="IPR000719">
    <property type="entry name" value="Prot_kinase_dom"/>
</dbReference>
<dbReference type="InterPro" id="IPR051681">
    <property type="entry name" value="Ser/Thr_Kinases-Pseudokinases"/>
</dbReference>
<keyword evidence="6" id="KW-0040">ANK repeat</keyword>
<evidence type="ECO:0000256" key="3">
    <source>
        <dbReference type="ARBA" id="ARBA00022741"/>
    </source>
</evidence>
<dbReference type="Gene3D" id="3.30.200.20">
    <property type="entry name" value="Phosphorylase Kinase, domain 1"/>
    <property type="match status" value="1"/>
</dbReference>
<evidence type="ECO:0000313" key="9">
    <source>
        <dbReference type="Proteomes" id="UP001472866"/>
    </source>
</evidence>
<dbReference type="InterPro" id="IPR002110">
    <property type="entry name" value="Ankyrin_rpt"/>
</dbReference>
<keyword evidence="5" id="KW-0067">ATP-binding</keyword>
<feature type="domain" description="Protein kinase" evidence="7">
    <location>
        <begin position="197"/>
        <end position="521"/>
    </location>
</feature>
<dbReference type="InterPro" id="IPR011009">
    <property type="entry name" value="Kinase-like_dom_sf"/>
</dbReference>
<keyword evidence="8" id="KW-0401">Integrin</keyword>
<dbReference type="AlphaFoldDB" id="A0AAX4PCM4"/>
<dbReference type="PIRSF" id="PIRSF000654">
    <property type="entry name" value="Integrin-linked_kinase"/>
    <property type="match status" value="1"/>
</dbReference>
<gene>
    <name evidence="8" type="ORF">HKI87_08g55370</name>
</gene>
<sequence>MKRSSSANTLTCLPRAPILEKVVEDEVEMQPASEVAYLERERKRSVTRQELQVKEKLFQAMYYCAMNDLDGLKLVYHNNPKIISEANYDNRTCLHIAAASGRKEIVSWLLSYGAPTDPVDNWGHTPWHEAKRGNHFKVARLLEEAGRNNSKSSEANLLARDRVGNLISGDMEQWGISLDDLRTPQSKIGEEGNEVYSKREAGPWKGSFATVTLASWRGIKVALKRIPHLEWTEEERSIFRMELSIFSRLAHPHIVQFLGVCADLRPMAIVTEYCSGGTLLDQFALIRHGMKGQMPLGKAIEIAFAVVSALEYVHGRKPLSLVHRDLKPDNILFTGHGEVKLTDFGLSRVILNRSLDEEKQHSPQEEVPDVTVRKGSQHFENFLESDEDLSGSVHSKAAYQSIKSLSEAELNMTGKTGSLLYMAPEVWFSQPYNKTVDVYSFAMIAYELIEGKQPFGEEKKDTREDIIAVVEAAAKGKRPKFTSSNWKKRPILREVVEQCWSREPFLRPTTIAVRKALQSVMDDLDESDWKPNAPKGDVEENFRLDAFDCGCCMQ</sequence>
<dbReference type="Proteomes" id="UP001472866">
    <property type="component" value="Chromosome 08"/>
</dbReference>
<dbReference type="PROSITE" id="PS50011">
    <property type="entry name" value="PROTEIN_KINASE_DOM"/>
    <property type="match status" value="1"/>
</dbReference>
<evidence type="ECO:0000313" key="8">
    <source>
        <dbReference type="EMBL" id="WZN63983.1"/>
    </source>
</evidence>
<dbReference type="SUPFAM" id="SSF56112">
    <property type="entry name" value="Protein kinase-like (PK-like)"/>
    <property type="match status" value="1"/>
</dbReference>
<accession>A0AAX4PCM4</accession>
<evidence type="ECO:0000256" key="1">
    <source>
        <dbReference type="ARBA" id="ARBA00005843"/>
    </source>
</evidence>
<dbReference type="PANTHER" id="PTHR44329:SF140">
    <property type="entry name" value="INACTIVE PROTEIN TYROSINE KINASE PTKL"/>
    <property type="match status" value="1"/>
</dbReference>
<dbReference type="SMART" id="SM00220">
    <property type="entry name" value="S_TKc"/>
    <property type="match status" value="1"/>
</dbReference>
<proteinExistence type="inferred from homology"/>
<dbReference type="FunFam" id="3.30.200.20:FF:000180">
    <property type="entry name" value="serine/threonine-protein kinase STY46-like"/>
    <property type="match status" value="1"/>
</dbReference>
<evidence type="ECO:0000256" key="2">
    <source>
        <dbReference type="ARBA" id="ARBA00022679"/>
    </source>
</evidence>
<dbReference type="InterPro" id="IPR036770">
    <property type="entry name" value="Ankyrin_rpt-contain_sf"/>
</dbReference>
<keyword evidence="2" id="KW-0808">Transferase</keyword>
<dbReference type="GO" id="GO:0007229">
    <property type="term" value="P:integrin-mediated signaling pathway"/>
    <property type="evidence" value="ECO:0007669"/>
    <property type="project" value="UniProtKB-KW"/>
</dbReference>
<dbReference type="PROSITE" id="PS00108">
    <property type="entry name" value="PROTEIN_KINASE_ST"/>
    <property type="match status" value="1"/>
</dbReference>
<dbReference type="Gene3D" id="1.10.510.10">
    <property type="entry name" value="Transferase(Phosphotransferase) domain 1"/>
    <property type="match status" value="1"/>
</dbReference>
<organism evidence="8 9">
    <name type="scientific">Chloropicon roscoffensis</name>
    <dbReference type="NCBI Taxonomy" id="1461544"/>
    <lineage>
        <taxon>Eukaryota</taxon>
        <taxon>Viridiplantae</taxon>
        <taxon>Chlorophyta</taxon>
        <taxon>Chloropicophyceae</taxon>
        <taxon>Chloropicales</taxon>
        <taxon>Chloropicaceae</taxon>
        <taxon>Chloropicon</taxon>
    </lineage>
</organism>
<dbReference type="GO" id="GO:0004674">
    <property type="term" value="F:protein serine/threonine kinase activity"/>
    <property type="evidence" value="ECO:0007669"/>
    <property type="project" value="TreeGrafter"/>
</dbReference>
<evidence type="ECO:0000256" key="5">
    <source>
        <dbReference type="ARBA" id="ARBA00022840"/>
    </source>
</evidence>
<dbReference type="PROSITE" id="PS50297">
    <property type="entry name" value="ANK_REP_REGION"/>
    <property type="match status" value="1"/>
</dbReference>
<name>A0AAX4PCM4_9CHLO</name>
<evidence type="ECO:0000256" key="6">
    <source>
        <dbReference type="PROSITE-ProRule" id="PRU00023"/>
    </source>
</evidence>
<dbReference type="SUPFAM" id="SSF48403">
    <property type="entry name" value="Ankyrin repeat"/>
    <property type="match status" value="1"/>
</dbReference>
<keyword evidence="4 8" id="KW-0418">Kinase</keyword>
<keyword evidence="3" id="KW-0547">Nucleotide-binding</keyword>
<reference evidence="8 9" key="1">
    <citation type="submission" date="2024-03" db="EMBL/GenBank/DDBJ databases">
        <title>Complete genome sequence of the green alga Chloropicon roscoffensis RCC1871.</title>
        <authorList>
            <person name="Lemieux C."/>
            <person name="Pombert J.-F."/>
            <person name="Otis C."/>
            <person name="Turmel M."/>
        </authorList>
    </citation>
    <scope>NUCLEOTIDE SEQUENCE [LARGE SCALE GENOMIC DNA]</scope>
    <source>
        <strain evidence="8 9">RCC1871</strain>
    </source>
</reference>
<dbReference type="PROSITE" id="PS50088">
    <property type="entry name" value="ANK_REPEAT"/>
    <property type="match status" value="1"/>
</dbReference>
<protein>
    <submittedName>
        <fullName evidence="8">Integrin-linked protein kinase</fullName>
    </submittedName>
</protein>
<feature type="repeat" description="ANK" evidence="6">
    <location>
        <begin position="89"/>
        <end position="121"/>
    </location>
</feature>
<dbReference type="Pfam" id="PF12796">
    <property type="entry name" value="Ank_2"/>
    <property type="match status" value="1"/>
</dbReference>
<keyword evidence="9" id="KW-1185">Reference proteome</keyword>
<dbReference type="EMBL" id="CP151508">
    <property type="protein sequence ID" value="WZN63983.1"/>
    <property type="molecule type" value="Genomic_DNA"/>
</dbReference>
<dbReference type="SMART" id="SM00248">
    <property type="entry name" value="ANK"/>
    <property type="match status" value="2"/>
</dbReference>